<dbReference type="PANTHER" id="PTHR46127:SF1">
    <property type="entry name" value="CILIA- AND FLAGELLA-ASSOCIATED PROTEIN 65"/>
    <property type="match status" value="1"/>
</dbReference>
<evidence type="ECO:0000313" key="10">
    <source>
        <dbReference type="Proteomes" id="UP001210925"/>
    </source>
</evidence>
<feature type="region of interest" description="Disordered" evidence="6">
    <location>
        <begin position="2848"/>
        <end position="3027"/>
    </location>
</feature>
<dbReference type="InterPro" id="IPR031549">
    <property type="entry name" value="ASH"/>
</dbReference>
<keyword evidence="3" id="KW-0963">Cytoplasm</keyword>
<name>A0AAD5UHS0_9FUNG</name>
<accession>A0AAD5UHS0</accession>
<dbReference type="InterPro" id="IPR053879">
    <property type="entry name" value="HYDIN_VesB_CFA65-like_Ig"/>
</dbReference>
<dbReference type="GO" id="GO:0005929">
    <property type="term" value="C:cilium"/>
    <property type="evidence" value="ECO:0007669"/>
    <property type="project" value="UniProtKB-SubCell"/>
</dbReference>
<feature type="domain" description="Abnormal spindle-like microcephaly-associated protein ASH" evidence="7">
    <location>
        <begin position="1964"/>
        <end position="2039"/>
    </location>
</feature>
<feature type="compositionally biased region" description="Basic and acidic residues" evidence="6">
    <location>
        <begin position="2953"/>
        <end position="2963"/>
    </location>
</feature>
<evidence type="ECO:0000256" key="4">
    <source>
        <dbReference type="ARBA" id="ARBA00023069"/>
    </source>
</evidence>
<dbReference type="Gene3D" id="2.60.40.10">
    <property type="entry name" value="Immunoglobulins"/>
    <property type="match status" value="10"/>
</dbReference>
<feature type="compositionally biased region" description="Low complexity" evidence="6">
    <location>
        <begin position="2860"/>
        <end position="2872"/>
    </location>
</feature>
<keyword evidence="4" id="KW-0969">Cilium</keyword>
<feature type="region of interest" description="Disordered" evidence="6">
    <location>
        <begin position="1"/>
        <end position="64"/>
    </location>
</feature>
<feature type="region of interest" description="Disordered" evidence="6">
    <location>
        <begin position="2776"/>
        <end position="2816"/>
    </location>
</feature>
<protein>
    <submittedName>
        <fullName evidence="9">Uncharacterized protein</fullName>
    </submittedName>
</protein>
<sequence length="4515" mass="507187">MSDTPPDKPPNITKQSSVKQESTKAGIDSPRFGKSPSTSEKAERPLSRRLTKQPSVLNSPTIVVDNPTLFAPGLAVTMEEDGQDSRPKQKPGTLNVRLEDAALGRISNIGKQASYINSKLLAPLSPSGPRKSIINDEHIKTRKQQALNRWDMLRIQVTQGYFKFKQRENVDLSDFAKAVESLWRDVYVYSGINLTPENDSTLDFTNNKVISKSGGQNRRNQRRAGLTTVSLHAAEQKKVEMDQEEKDILERDWGLHGLSFDSIPNCDVNDNLFAVSKGLKKQNQGGWKLLLIGLTQAEPFSRYEAMVDLGRALPNLIDTLNDTTTRAEIGDVLMDAAVSDERLENRIKSIYLLGQFAYVLGSTRECHPMLNKIYKHLARQILQRQYARKNDKTTIVYQDIRLHLFRSIAKFANFKFENSNYVENLIVYMAYEELTLVFKNDFKEIPRSNDLFVVLAILDLLNNNLEQTPANKAYIGAVFQGFVNPLIMVPHTELQKMAIQFISNWLPITNEDAMLVGIDSLVRGLKYSKSLGFNHFQDSIYLKELKNFVEMTHKEECRVSLREKLLRALIQPPGCVARLLPMPGCNGFFCEPNAIMNRTKSILVELPIHAKSNVTLTRPIPAIPGVPTAVTTTPPLYMVGDKWSEQRYPPRSLHEYNERCGLIPTIPCAYTQSPVPTMPKDTSIVQKVEDGLRRFIVPKEPSTWKESDEIPKGFTRIPSKTDDLDGGACPQGFTLICPYPGFDPEKIDRNATYISPIYGKPIGKPSANTKQIIQSERNYYQDYISLGSIDDTPKEHSYPEGTTPNRHTCLYPCKLPGLKPQEQETDFPLGAPVILDIIEPHRPKLRRILTIVESVDEEASNIVVQKGINDVGGLYDGAIFNIYIKGIEEKAVWKAIQLKVINEDYVDGLDFATPNQAQPVESFRESISSRKQSFVGGYAECFSFPVPNNYTATGEPYFTPPVNLPPIPVGYTQSLIPYYGRTPTVKALPAGLTLKGNRYYSVDKKNTQSEFAQKNMMAGYDNDGNPFYVPRGFTLPSPSGFTVDGIPFYDIPSLIRQQGTFALPYLFRDDGREPQETDTWEDLLPILAKQTNTSSLQYRKLESYFLQKLYKNLQEHNSTLRKKVIDSHTRMIGHTSAKYQHEVNFNIEDFSCVDDPANLSDFLREGLAFSHLKPQPIRIVTEPGHCDFHSSRAPMTKTVALRFKAGRGDYTEREYFIAVEPPNVFSIKDFHFKLQGEGVYEIAVTFYPLSMKNTNIDGGLHVFDRYGRKMATSRLSAIKKKFFKITPTFIDAGWVLPMKKKELFIHIENLAEYQITLNVQLGKTMENEEGQKVTIRDRHSYSFQIDYDSIKLKALETLKIPIIFYPKTPGRVSENIIFHGPGGEEILVQLVGTTDMPMAIYPENEKNSLLGITALSFERTQLIKKVDKSHHNDPSTSGLTPFEMQIMKSITAAQIDPVQRKISHTLDFGICTPDNIQETRCLTILNWGHDPITCSLYPYDKLITCPYLVRVAPRSASTINVVFTYNSLKFQTRGNYSSVLEVSCQDFENVGINITAYVGHPIYLPLYDYVFFKPVRLSQSVNFSTVVVNESQYDVKLYFPDFVEEQNKVKQITVAQNFSENNLMEVQAFSIVPVTFKFQPFRTGCYMKEVKMQMTHPNIMLLDATMKGKELYLIGTCIEPRYENPDLKIHPAFEQVLNWFSRTRTLKLEYTDEMWADDGKDVLAIPSDTNYEVAFKTDPYICETVGDFSTTPQSLTIQNRGSSTKKVRFFASSGFTLDPKQKELEPGELQRLDSYFNPPANVGTLVTVIGFAAAVDFGNYLHSSTQIVKRLGLGFMLLPFQNHVEQQFVLDFGKIELSGDCNQDCTRHLMLCNPYNFRYHWSLKVAPSARKTLAFEMPVIRGELNKWETFVVPFRFTTEVSGSFETKCEIFIDPIATHAKSLRLGTIILKGVALYTILNGLPDTIEFGSTIIFHMARKKLFLQNDGSQELDVTVLVRAPFSISTQKFTIPAKSNQIVEVFFNPTEHRKVNGVMQVFANQKLYCVNLTGVGGTAQLVCEEYLDKPIDLGLQLDGNIVWTQIYLKNKGSISLNLKGVTSSSPARIRLEYLGVTSVVSNTETPKMEVKRDYWRAVRRKIKVFKFLLANSKRISSKRIVGPIIKVKPDPNRKRIPVSDILDFDIENSQVSLPELPPLSSFIFRVGYAVNYHEEGVNELSFCYVPICEEVESGHMDNLIEYCTIELNCQPYVPLEITPYNLNFGFLPAEMYSENQFLKNNPEPRYGVSASSQKSEYLSVLTLKAANRSSLPQNLSLTKISPEFTVHLRKWHLPGNSIIEIPVEFHPQREQTQYLGVAEFLHQFGTIEINLTGTGASAELVTDELIDFGNLKLDVVAEKTLHLHNRGILDCSYELDIIQDTHIFSLKNSPDPFDCEGVIASGQTVEKFVLCQSKKKDGKPGEIIIKWKRVPNSKVETIRIPLRFSTGYPEFKMQSGEVDFKTTYIGINKTIEFRITNDGNAPCTWRAECESSVLSLDISAGNIPPKDSIILQIKFSPTDYELLDSAISFWTDAGLMKLVCFGVVGVPYLKVMKEQREVDFGIVTIGQTHHSFIDIANTGIDPIEFEVKWVDMMKDGNPIDMEEFDFFFVEPTHGIIASGEMMAFKLSVLPKDYAMNYQATFSVSTKVGERHLIQVKAVGGQAIVKIKAPVVTTNYARQIATPKSDKKQTKSKKNVPELPANTLETTKNLMKNHIDNLYECLAGLKTAEVEIMQNNNKKLAIETATIPKKDPSFKPRPGKTTQDKSGSASTPSTDSRASSKGFMEELSRMEEELENVITQLDPAYSYETLMKGRGATPSAVRSPDQRLSSLPSSRNSRSFGSYHPGRRVVRKTDSQESGSNSYSLVTTPVSNKLDSLEGNSLDSREALQSQPASGDFKFESRINTAESPQNMKQPSGFNETEKLRDEHQQPEVSSSQAKSDLEPLTDMKDKSRKTQLDDSYTTQKKVGEQKKVEKEKTSQLAKEKNPSASENEGILNSGKEMINLREIQQHRGEFERILETAQKFGVSLEIAEEEPEKIAELQDIISKFMASTKTTIKTVKTKLINDAWIPNRELLQQSLKKLHMSAIAIDSILETIELHNKSVWKFENNVYPLDLICGGERTSSTLLFNLPNEGNIPLEYNIIPIKSDFVVPKNCSDKTTEFFNIENAAGILAPGEAVNISATFTGITSGFYRQGFSVTSNDEEIFSFALTGSIGNPELILSNDSVDFGLVTKGQLATKKIFINNVGSFEGAWDLDIVSKNESDLSSFRIDPQAGKTDPTYKTHITITFNPQREGYYLATLKMAWKDGPTVMSLRGEGGVSKLEFQYHCQEDKDFNGLDFGNCLIGLQYSKKITVKNIGQIEANLDVSHPNKNIIILVERINGAIIIAPGNTLTMEVIYTPEQVEKLRDNLLFTSGLNKAGYQSIAVKGRSILKTWAASGALDFENTPINVEQSRKLIIKNTGTADIPLELKFEPIKLAASFNLSFKNWEIGQPIAPNQEVEITVSICLTKDALVEGKLVVNTELIEKASTEFPFQFRYYSTEMALDNQEAINIGRIAAGESMVATRKITNFSNKKIHYRAKILNSAGNDEILDWKIDEGGESGTLEPNATGIIQAIFQAVKGRGDDLQNAQLIIEKCSDDDQGNWVVFSQLELQGGVGNPLFVIDTPLLDFGLIAIGDSKTLEAKFSNPGTALCVYNITSWDNSDEFTISPLEGVIKAGETISIKVTFTGIISSDYETNVTLQTSVGAATFVAKGISEPVAIYQDGLPASVEFGEMNIAELIEQEVKKYLTQIIIENDCKVGLDLEVSVCETGSTIESQFVKVTQRNIRLEGSESEDNRSHAAIVLNFYVEPKYSTGELLDPEFVHSLPLGNLQEHSLIIQRGSVILATIPVRYTIQILPLSLLYRTVQPSDFRSAPPIEKIDFGLVKFDISPYRDQIDGGSSEDLQINVLGLSEEQIQNIVEKNIVIEGLLIIGESIVIPEEIDFGSIFVQNQATRSFTFMNPGKRVKNWKLAVEENYKDIFRVDLPTEGVAAAGGEYSITLHFVPQNDVHYQAEATFEVDSEKFTIVLLGNAVRPKLDVSSPETDFGVVGVKEPEYKEVTVHNPTELRMRIRPKSNNPNFFATISEFELAPGETKVVKVLYAPKDQMAAETGRITFFQLDEIAEGDDGEMQYKEHEIPMTWQEIRLGTPAERPASNRSEVVALDHIVFAGQGGTFGFHVEGQDIKSLDDDLDISKISSELGGVEVSKIQIKFNKISSKTKVRKMFEIENSGDTYLELGAFNMKGDPLAENFLYLSAEKRISYSVSPCNCKIPPHKKEKIYVVIECIVVQVSATIHTSAEFEAMKTYVRADESLDAKYDLIKQEERYAETDQNLWKVLLPVVRIGLKLPSQEMQWIPPIEPNVARPEIGPFVVRPPAIPEVLQPKNKKWYTNRISMAVEKMKVEQVTEVSRLDIRKEEALNTLSKTNLERNVNLTKKSN</sequence>
<dbReference type="InterPro" id="IPR013783">
    <property type="entry name" value="Ig-like_fold"/>
</dbReference>
<evidence type="ECO:0000313" key="9">
    <source>
        <dbReference type="EMBL" id="KAJ3256192.1"/>
    </source>
</evidence>
<feature type="domain" description="HYDIN/VesB/CFA65-like Ig-like" evidence="8">
    <location>
        <begin position="3368"/>
        <end position="3462"/>
    </location>
</feature>
<evidence type="ECO:0000256" key="1">
    <source>
        <dbReference type="ARBA" id="ARBA00004138"/>
    </source>
</evidence>
<comment type="caution">
    <text evidence="9">The sequence shown here is derived from an EMBL/GenBank/DDBJ whole genome shotgun (WGS) entry which is preliminary data.</text>
</comment>
<reference evidence="9" key="1">
    <citation type="submission" date="2020-05" db="EMBL/GenBank/DDBJ databases">
        <title>Phylogenomic resolution of chytrid fungi.</title>
        <authorList>
            <person name="Stajich J.E."/>
            <person name="Amses K."/>
            <person name="Simmons R."/>
            <person name="Seto K."/>
            <person name="Myers J."/>
            <person name="Bonds A."/>
            <person name="Quandt C.A."/>
            <person name="Barry K."/>
            <person name="Liu P."/>
            <person name="Grigoriev I."/>
            <person name="Longcore J.E."/>
            <person name="James T.Y."/>
        </authorList>
    </citation>
    <scope>NUCLEOTIDE SEQUENCE</scope>
    <source>
        <strain evidence="9">PLAUS21</strain>
    </source>
</reference>
<feature type="domain" description="HYDIN/VesB/CFA65-like Ig-like" evidence="8">
    <location>
        <begin position="3699"/>
        <end position="3781"/>
    </location>
</feature>
<feature type="compositionally biased region" description="Basic and acidic residues" evidence="6">
    <location>
        <begin position="2999"/>
        <end position="3019"/>
    </location>
</feature>
<proteinExistence type="predicted"/>
<gene>
    <name evidence="9" type="ORF">HK103_005651</name>
</gene>
<evidence type="ECO:0000256" key="5">
    <source>
        <dbReference type="ARBA" id="ARBA00023273"/>
    </source>
</evidence>
<keyword evidence="10" id="KW-1185">Reference proteome</keyword>
<feature type="compositionally biased region" description="Basic and acidic residues" evidence="6">
    <location>
        <begin position="2973"/>
        <end position="2990"/>
    </location>
</feature>
<evidence type="ECO:0000259" key="7">
    <source>
        <dbReference type="Pfam" id="PF15780"/>
    </source>
</evidence>
<feature type="compositionally biased region" description="Polar residues" evidence="6">
    <location>
        <begin position="2889"/>
        <end position="2926"/>
    </location>
</feature>
<organism evidence="9 10">
    <name type="scientific">Boothiomyces macroporosus</name>
    <dbReference type="NCBI Taxonomy" id="261099"/>
    <lineage>
        <taxon>Eukaryota</taxon>
        <taxon>Fungi</taxon>
        <taxon>Fungi incertae sedis</taxon>
        <taxon>Chytridiomycota</taxon>
        <taxon>Chytridiomycota incertae sedis</taxon>
        <taxon>Chytridiomycetes</taxon>
        <taxon>Rhizophydiales</taxon>
        <taxon>Terramycetaceae</taxon>
        <taxon>Boothiomyces</taxon>
    </lineage>
</organism>
<evidence type="ECO:0000256" key="2">
    <source>
        <dbReference type="ARBA" id="ARBA00004496"/>
    </source>
</evidence>
<feature type="domain" description="HYDIN/VesB/CFA65-like Ig-like" evidence="8">
    <location>
        <begin position="3251"/>
        <end position="3341"/>
    </location>
</feature>
<dbReference type="Pfam" id="PF22544">
    <property type="entry name" value="HYDIN_VesB_CFA65-like_Ig"/>
    <property type="match status" value="3"/>
</dbReference>
<dbReference type="Pfam" id="PF15780">
    <property type="entry name" value="ASH"/>
    <property type="match status" value="1"/>
</dbReference>
<feature type="region of interest" description="Disordered" evidence="6">
    <location>
        <begin position="2715"/>
        <end position="2735"/>
    </location>
</feature>
<comment type="subcellular location">
    <subcellularLocation>
        <location evidence="1">Cell projection</location>
        <location evidence="1">Cilium</location>
    </subcellularLocation>
    <subcellularLocation>
        <location evidence="2">Cytoplasm</location>
    </subcellularLocation>
</comment>
<dbReference type="InterPro" id="IPR052614">
    <property type="entry name" value="CFAP65"/>
</dbReference>
<feature type="compositionally biased region" description="Polar residues" evidence="6">
    <location>
        <begin position="52"/>
        <end position="61"/>
    </location>
</feature>
<keyword evidence="5" id="KW-0966">Cell projection</keyword>
<evidence type="ECO:0000256" key="3">
    <source>
        <dbReference type="ARBA" id="ARBA00022490"/>
    </source>
</evidence>
<evidence type="ECO:0000259" key="8">
    <source>
        <dbReference type="Pfam" id="PF22544"/>
    </source>
</evidence>
<feature type="compositionally biased region" description="Polar residues" evidence="6">
    <location>
        <begin position="2935"/>
        <end position="2952"/>
    </location>
</feature>
<feature type="compositionally biased region" description="Polar residues" evidence="6">
    <location>
        <begin position="2793"/>
        <end position="2812"/>
    </location>
</feature>
<dbReference type="PANTHER" id="PTHR46127">
    <property type="entry name" value="CILIA- AND FLAGELLA-ASSOCIATED PROTEIN 65"/>
    <property type="match status" value="1"/>
</dbReference>
<dbReference type="Proteomes" id="UP001210925">
    <property type="component" value="Unassembled WGS sequence"/>
</dbReference>
<evidence type="ECO:0000256" key="6">
    <source>
        <dbReference type="SAM" id="MobiDB-lite"/>
    </source>
</evidence>
<dbReference type="GO" id="GO:0005737">
    <property type="term" value="C:cytoplasm"/>
    <property type="evidence" value="ECO:0007669"/>
    <property type="project" value="UniProtKB-SubCell"/>
</dbReference>
<dbReference type="EMBL" id="JADGKB010000054">
    <property type="protein sequence ID" value="KAJ3256192.1"/>
    <property type="molecule type" value="Genomic_DNA"/>
</dbReference>